<organism evidence="4 5">
    <name type="scientific">Roseiconus nitratireducens</name>
    <dbReference type="NCBI Taxonomy" id="2605748"/>
    <lineage>
        <taxon>Bacteria</taxon>
        <taxon>Pseudomonadati</taxon>
        <taxon>Planctomycetota</taxon>
        <taxon>Planctomycetia</taxon>
        <taxon>Pirellulales</taxon>
        <taxon>Pirellulaceae</taxon>
        <taxon>Roseiconus</taxon>
    </lineage>
</organism>
<dbReference type="Proteomes" id="UP000324479">
    <property type="component" value="Unassembled WGS sequence"/>
</dbReference>
<dbReference type="InterPro" id="IPR033880">
    <property type="entry name" value="SPFH_YdjI"/>
</dbReference>
<dbReference type="PANTHER" id="PTHR37826">
    <property type="entry name" value="FLOTILLIN BAND_7_5 DOMAIN PROTEIN"/>
    <property type="match status" value="1"/>
</dbReference>
<dbReference type="InterPro" id="IPR025640">
    <property type="entry name" value="GYF_2"/>
</dbReference>
<comment type="caution">
    <text evidence="4">The sequence shown here is derived from an EMBL/GenBank/DDBJ whole genome shotgun (WGS) entry which is preliminary data.</text>
</comment>
<dbReference type="InterPro" id="IPR036013">
    <property type="entry name" value="Band_7/SPFH_dom_sf"/>
</dbReference>
<feature type="domain" description="GYF" evidence="3">
    <location>
        <begin position="309"/>
        <end position="358"/>
    </location>
</feature>
<dbReference type="AlphaFoldDB" id="A0A5M6DIC3"/>
<dbReference type="SUPFAM" id="SSF117892">
    <property type="entry name" value="Band 7/SPFH domain"/>
    <property type="match status" value="1"/>
</dbReference>
<evidence type="ECO:0000259" key="3">
    <source>
        <dbReference type="Pfam" id="PF14237"/>
    </source>
</evidence>
<proteinExistence type="predicted"/>
<dbReference type="Pfam" id="PF14237">
    <property type="entry name" value="GYF_2"/>
    <property type="match status" value="1"/>
</dbReference>
<protein>
    <submittedName>
        <fullName evidence="4">SPFH domain-containing protein</fullName>
    </submittedName>
</protein>
<sequence length="377" mass="40041">MGMFDRLRGELIDIIEWIDDTNHTLVWRFPRFQNEIKNGAQLIVRPGQMAVLVSSGQIADTYGPGHYELTTQNMPVMSTLRGWKYGFESPFKAEVYFVSTRQVTDLKWGTPNPVMMRDPEFGPIRIRAFGTYALQAVDPKALLTEIVGTDGDFQTDEITGLIRSMITNAFSQTVADLQIAALDLATKYDQIGQAIRKRLIEQIDDEYGLDCPQLVVVNISLPEAVEKALDTKTSMGVIGDMNRFQQYQMGNAMTAAADNPGGGGAAEGLGLGLGMAMAGRMMPGGFGGPGAAPAAGSGGSAPPPPPPAWHVAVAGQTKGPFAMSQLAGGVASGEVDRDTLVWTAGMDGWQPAGTVSALAGLFAAQSSPPPPPPPPSE</sequence>
<accession>A0A5M6DIC3</accession>
<gene>
    <name evidence="4" type="ORF">FYK55_03440</name>
</gene>
<evidence type="ECO:0000256" key="1">
    <source>
        <dbReference type="SAM" id="MobiDB-lite"/>
    </source>
</evidence>
<dbReference type="EMBL" id="VWOX01000002">
    <property type="protein sequence ID" value="KAA5545980.1"/>
    <property type="molecule type" value="Genomic_DNA"/>
</dbReference>
<evidence type="ECO:0000259" key="2">
    <source>
        <dbReference type="Pfam" id="PF13421"/>
    </source>
</evidence>
<dbReference type="CDD" id="cd03408">
    <property type="entry name" value="SPFH_like_u1"/>
    <property type="match status" value="1"/>
</dbReference>
<name>A0A5M6DIC3_9BACT</name>
<dbReference type="PANTHER" id="PTHR37826:SF2">
    <property type="entry name" value="ZINC-RIBBON DOMAIN-CONTAINING PROTEIN"/>
    <property type="match status" value="1"/>
</dbReference>
<keyword evidence="5" id="KW-1185">Reference proteome</keyword>
<evidence type="ECO:0000313" key="4">
    <source>
        <dbReference type="EMBL" id="KAA5545980.1"/>
    </source>
</evidence>
<dbReference type="Pfam" id="PF13421">
    <property type="entry name" value="Band_7_1"/>
    <property type="match status" value="1"/>
</dbReference>
<feature type="region of interest" description="Disordered" evidence="1">
    <location>
        <begin position="290"/>
        <end position="310"/>
    </location>
</feature>
<evidence type="ECO:0000313" key="5">
    <source>
        <dbReference type="Proteomes" id="UP000324479"/>
    </source>
</evidence>
<reference evidence="4 5" key="1">
    <citation type="submission" date="2019-08" db="EMBL/GenBank/DDBJ databases">
        <authorList>
            <person name="Dhanesh K."/>
            <person name="Kumar G."/>
            <person name="Sasikala C."/>
            <person name="Venkata Ramana C."/>
        </authorList>
    </citation>
    <scope>NUCLEOTIDE SEQUENCE [LARGE SCALE GENOMIC DNA]</scope>
    <source>
        <strain evidence="4 5">JC645</strain>
    </source>
</reference>
<feature type="domain" description="SPFH" evidence="2">
    <location>
        <begin position="26"/>
        <end position="237"/>
    </location>
</feature>